<evidence type="ECO:0000313" key="5">
    <source>
        <dbReference type="Proteomes" id="UP001549031"/>
    </source>
</evidence>
<gene>
    <name evidence="4" type="ORF">ABID21_004911</name>
</gene>
<reference evidence="4 5" key="1">
    <citation type="submission" date="2024-06" db="EMBL/GenBank/DDBJ databases">
        <title>Genomic Encyclopedia of Type Strains, Phase IV (KMG-IV): sequencing the most valuable type-strain genomes for metagenomic binning, comparative biology and taxonomic classification.</title>
        <authorList>
            <person name="Goeker M."/>
        </authorList>
    </citation>
    <scope>NUCLEOTIDE SEQUENCE [LARGE SCALE GENOMIC DNA]</scope>
    <source>
        <strain evidence="4 5">DSM 105042</strain>
    </source>
</reference>
<keyword evidence="5" id="KW-1185">Reference proteome</keyword>
<proteinExistence type="predicted"/>
<name>A0ABV2HEV6_9HYPH</name>
<comment type="caution">
    <text evidence="4">The sequence shown here is derived from an EMBL/GenBank/DDBJ whole genome shotgun (WGS) entry which is preliminary data.</text>
</comment>
<sequence>MRSFAFNRDGNVAISAALLMPVMIGMGALAMDASYLYTNKNQLQIATDGAALGAAGALQEIARAKTMAINLANKNVPADYGTVTLSSDVVFGKYDPADATFVPSESEINAVSVVARRKAPTFFGKVFDVDTVDVAAASIAVGYGPNACVIALAPSGQTFTSGGGARVDVPNCNIWVNSSDENALHQNGSGSIAAAAIGVVGGYKAGGNFSPLPNRDQRPVADPLLGVPEPSAPSSCTYTNQTFSTPITIKGGSVLCGSISFASHILFSDGVIYFKDADVTTTADAQLTSTNAMIFLDGKSTWDSSGTGYVQLSAPETGPYAGIAMFSARSASVTTFKLTGGKDYFVKGTLYLPKVNLQFFGNSELSVSSKNGYVIAWSMKFQGAARFVFDSWGGSVPSGLGTGASLVY</sequence>
<feature type="transmembrane region" description="Helical" evidence="1">
    <location>
        <begin position="12"/>
        <end position="37"/>
    </location>
</feature>
<keyword evidence="1" id="KW-1133">Transmembrane helix</keyword>
<evidence type="ECO:0000256" key="1">
    <source>
        <dbReference type="SAM" id="Phobius"/>
    </source>
</evidence>
<dbReference type="InterPro" id="IPR018705">
    <property type="entry name" value="DUF2134_membrane"/>
</dbReference>
<dbReference type="InterPro" id="IPR028087">
    <property type="entry name" value="Tad_N"/>
</dbReference>
<evidence type="ECO:0000259" key="3">
    <source>
        <dbReference type="Pfam" id="PF13400"/>
    </source>
</evidence>
<evidence type="ECO:0008006" key="6">
    <source>
        <dbReference type="Google" id="ProtNLM"/>
    </source>
</evidence>
<dbReference type="Pfam" id="PF09977">
    <property type="entry name" value="Tad_C"/>
    <property type="match status" value="1"/>
</dbReference>
<dbReference type="Pfam" id="PF13400">
    <property type="entry name" value="Tad"/>
    <property type="match status" value="1"/>
</dbReference>
<evidence type="ECO:0000259" key="2">
    <source>
        <dbReference type="Pfam" id="PF09977"/>
    </source>
</evidence>
<protein>
    <recommendedName>
        <fullName evidence="6">Flp pilus-assembly TadG-like N-terminal domain-containing protein</fullName>
    </recommendedName>
</protein>
<keyword evidence="1" id="KW-0472">Membrane</keyword>
<dbReference type="EMBL" id="JBEPLJ010000032">
    <property type="protein sequence ID" value="MET3588772.1"/>
    <property type="molecule type" value="Genomic_DNA"/>
</dbReference>
<feature type="domain" description="Putative Flp pilus-assembly TadG-like N-terminal" evidence="3">
    <location>
        <begin position="10"/>
        <end position="56"/>
    </location>
</feature>
<evidence type="ECO:0000313" key="4">
    <source>
        <dbReference type="EMBL" id="MET3588772.1"/>
    </source>
</evidence>
<dbReference type="Proteomes" id="UP001549031">
    <property type="component" value="Unassembled WGS sequence"/>
</dbReference>
<keyword evidence="1" id="KW-0812">Transmembrane</keyword>
<dbReference type="RefSeq" id="WP_247246390.1">
    <property type="nucleotide sequence ID" value="NZ_JALJRA010000032.1"/>
</dbReference>
<organism evidence="4 5">
    <name type="scientific">Pseudorhizobium tarimense</name>
    <dbReference type="NCBI Taxonomy" id="1079109"/>
    <lineage>
        <taxon>Bacteria</taxon>
        <taxon>Pseudomonadati</taxon>
        <taxon>Pseudomonadota</taxon>
        <taxon>Alphaproteobacteria</taxon>
        <taxon>Hyphomicrobiales</taxon>
        <taxon>Rhizobiaceae</taxon>
        <taxon>Rhizobium/Agrobacterium group</taxon>
        <taxon>Pseudorhizobium</taxon>
    </lineage>
</organism>
<feature type="domain" description="DUF2134" evidence="2">
    <location>
        <begin position="60"/>
        <end position="140"/>
    </location>
</feature>
<accession>A0ABV2HEV6</accession>